<organism evidence="1 2">
    <name type="scientific">Rotaria socialis</name>
    <dbReference type="NCBI Taxonomy" id="392032"/>
    <lineage>
        <taxon>Eukaryota</taxon>
        <taxon>Metazoa</taxon>
        <taxon>Spiralia</taxon>
        <taxon>Gnathifera</taxon>
        <taxon>Rotifera</taxon>
        <taxon>Eurotatoria</taxon>
        <taxon>Bdelloidea</taxon>
        <taxon>Philodinida</taxon>
        <taxon>Philodinidae</taxon>
        <taxon>Rotaria</taxon>
    </lineage>
</organism>
<comment type="caution">
    <text evidence="1">The sequence shown here is derived from an EMBL/GenBank/DDBJ whole genome shotgun (WGS) entry which is preliminary data.</text>
</comment>
<sequence>MSYCDEPCPTVDAFLKRSPCLAEFNPNIYQGIWYELAFYADTNFYTDDFITSCPYETAWRRRNYTKHMDGTVNDKHDPFFYAGNRFSRAIFIILRSVIKNDSYDRTIQYQCKIDQLGKRVFTGVNFLPRTHFDSAADRKQATDEMINEALNAGAEQKYLQELKIVQWETCFK</sequence>
<accession>A0A820MVR4</accession>
<protein>
    <submittedName>
        <fullName evidence="1">Uncharacterized protein</fullName>
    </submittedName>
</protein>
<gene>
    <name evidence="1" type="ORF">HFQ381_LOCUS18777</name>
</gene>
<evidence type="ECO:0000313" key="2">
    <source>
        <dbReference type="Proteomes" id="UP000663851"/>
    </source>
</evidence>
<dbReference type="Proteomes" id="UP000663851">
    <property type="component" value="Unassembled WGS sequence"/>
</dbReference>
<dbReference type="EMBL" id="CAJOBO010001472">
    <property type="protein sequence ID" value="CAF4381555.1"/>
    <property type="molecule type" value="Genomic_DNA"/>
</dbReference>
<evidence type="ECO:0000313" key="1">
    <source>
        <dbReference type="EMBL" id="CAF4381555.1"/>
    </source>
</evidence>
<dbReference type="AlphaFoldDB" id="A0A820MVR4"/>
<name>A0A820MVR4_9BILA</name>
<reference evidence="1" key="1">
    <citation type="submission" date="2021-02" db="EMBL/GenBank/DDBJ databases">
        <authorList>
            <person name="Nowell W R."/>
        </authorList>
    </citation>
    <scope>NUCLEOTIDE SEQUENCE</scope>
</reference>
<proteinExistence type="predicted"/>